<reference evidence="6" key="3">
    <citation type="submission" date="2025-08" db="UniProtKB">
        <authorList>
            <consortium name="RefSeq"/>
        </authorList>
    </citation>
    <scope>IDENTIFICATION</scope>
    <source>
        <tissue evidence="6">Whole organism</tissue>
    </source>
</reference>
<evidence type="ECO:0000313" key="6">
    <source>
        <dbReference type="RefSeq" id="XP_017864872.1"/>
    </source>
</evidence>
<feature type="domain" description="SCP" evidence="4">
    <location>
        <begin position="69"/>
        <end position="237"/>
    </location>
</feature>
<evidence type="ECO:0000256" key="1">
    <source>
        <dbReference type="ARBA" id="ARBA00004613"/>
    </source>
</evidence>
<keyword evidence="3" id="KW-0732">Signal</keyword>
<dbReference type="InterPro" id="IPR014044">
    <property type="entry name" value="CAP_dom"/>
</dbReference>
<dbReference type="SMART" id="SM00198">
    <property type="entry name" value="SCP"/>
    <property type="match status" value="1"/>
</dbReference>
<dbReference type="Pfam" id="PF00188">
    <property type="entry name" value="CAP"/>
    <property type="match status" value="1"/>
</dbReference>
<sequence>MLVLWLLSVVLICLADRVVDPEMRYLRLPENKSCIYNCDGVIKCRGYTPKCDSIIKHYNLATDDNDANKEFRELLLFGHNGLRNRLAAKLNLCDMLEIKWNNKLALYASRHHSFCHKSILCDSELDSNINLQHSRSRDKRHNSHVVNMSRNSFFYSNTYSTAFIPFALSNWYAEHIKLKFPKRTEVNNRTYYALVGQSNSFYNMVNPIIQTMGCSIAKFRDGRSLICYYYPFISINSEIYLRIMDKSYQCPYTYPVFDPIFKRICIKR</sequence>
<name>A0ABM1PCD6_DROAR</name>
<dbReference type="SUPFAM" id="SSF55797">
    <property type="entry name" value="PR-1-like"/>
    <property type="match status" value="1"/>
</dbReference>
<evidence type="ECO:0000313" key="5">
    <source>
        <dbReference type="Proteomes" id="UP000694904"/>
    </source>
</evidence>
<dbReference type="RefSeq" id="XP_017864872.1">
    <property type="nucleotide sequence ID" value="XM_018009383.1"/>
</dbReference>
<comment type="subcellular location">
    <subcellularLocation>
        <location evidence="1">Secreted</location>
    </subcellularLocation>
</comment>
<proteinExistence type="predicted"/>
<keyword evidence="5" id="KW-1185">Reference proteome</keyword>
<evidence type="ECO:0000259" key="4">
    <source>
        <dbReference type="SMART" id="SM00198"/>
    </source>
</evidence>
<dbReference type="GeneID" id="108615138"/>
<evidence type="ECO:0000256" key="3">
    <source>
        <dbReference type="SAM" id="SignalP"/>
    </source>
</evidence>
<organism evidence="5 6">
    <name type="scientific">Drosophila arizonae</name>
    <name type="common">Fruit fly</name>
    <dbReference type="NCBI Taxonomy" id="7263"/>
    <lineage>
        <taxon>Eukaryota</taxon>
        <taxon>Metazoa</taxon>
        <taxon>Ecdysozoa</taxon>
        <taxon>Arthropoda</taxon>
        <taxon>Hexapoda</taxon>
        <taxon>Insecta</taxon>
        <taxon>Pterygota</taxon>
        <taxon>Neoptera</taxon>
        <taxon>Endopterygota</taxon>
        <taxon>Diptera</taxon>
        <taxon>Brachycera</taxon>
        <taxon>Muscomorpha</taxon>
        <taxon>Ephydroidea</taxon>
        <taxon>Drosophilidae</taxon>
        <taxon>Drosophila</taxon>
    </lineage>
</organism>
<accession>A0ABM1PCD6</accession>
<feature type="signal peptide" evidence="3">
    <location>
        <begin position="1"/>
        <end position="15"/>
    </location>
</feature>
<dbReference type="Gene3D" id="3.40.33.10">
    <property type="entry name" value="CAP"/>
    <property type="match status" value="1"/>
</dbReference>
<keyword evidence="2" id="KW-0964">Secreted</keyword>
<dbReference type="InterPro" id="IPR035940">
    <property type="entry name" value="CAP_sf"/>
</dbReference>
<reference evidence="5" key="1">
    <citation type="journal article" date="1997" name="Nucleic Acids Res.">
        <title>tRNAscan-SE: a program for improved detection of transfer RNA genes in genomic sequence.</title>
        <authorList>
            <person name="Lowe T.M."/>
            <person name="Eddy S.R."/>
        </authorList>
    </citation>
    <scope>NUCLEOTIDE SEQUENCE [LARGE SCALE GENOMIC DNA]</scope>
</reference>
<evidence type="ECO:0000256" key="2">
    <source>
        <dbReference type="ARBA" id="ARBA00022525"/>
    </source>
</evidence>
<dbReference type="Proteomes" id="UP000694904">
    <property type="component" value="Chromosome 5"/>
</dbReference>
<gene>
    <name evidence="6" type="primary">LOC108615138</name>
</gene>
<reference evidence="5" key="2">
    <citation type="journal article" date="2016" name="G3 (Bethesda)">
        <title>Genome Evolution in Three Species of Cactophilic Drosophila.</title>
        <authorList>
            <person name="Sanchez-Flores A."/>
            <person name="Penazola F."/>
            <person name="Carpinteyro-Ponce J."/>
            <person name="Nazario-Yepiz N."/>
            <person name="Abreu-Goodger C."/>
            <person name="Machado C.A."/>
            <person name="Markow T.A."/>
        </authorList>
    </citation>
    <scope>NUCLEOTIDE SEQUENCE [LARGE SCALE GENOMIC DNA]</scope>
</reference>
<feature type="chain" id="PRO_5046765183" evidence="3">
    <location>
        <begin position="16"/>
        <end position="268"/>
    </location>
</feature>
<protein>
    <submittedName>
        <fullName evidence="6">Uncharacterized protein LOC108615138</fullName>
    </submittedName>
</protein>